<evidence type="ECO:0000256" key="1">
    <source>
        <dbReference type="SAM" id="MobiDB-lite"/>
    </source>
</evidence>
<reference evidence="2" key="1">
    <citation type="submission" date="2019-08" db="EMBL/GenBank/DDBJ databases">
        <authorList>
            <person name="Kucharzyk K."/>
            <person name="Murdoch R.W."/>
            <person name="Higgins S."/>
            <person name="Loffler F."/>
        </authorList>
    </citation>
    <scope>NUCLEOTIDE SEQUENCE</scope>
</reference>
<sequence length="515" mass="57795">MVRDDGAFRRSAAKRAPAVLRSAKAEPDGKKRQPDDAERSGKDIGEQLGEADARHGNQCGHSDLLITRNALFFRLFVRRGCFSASEFFASLVVFLDLRFLPLIGRAVVSPALQRGRHIVLLDPMTGKIVRVEIALAVAEPARPGKRGIPQIDRHRLVEARLRVRRRLAQRDNHAVGLWRLAEKDDCLRERESRFRQADMVERLRRGNGLHHRLRVGKSNVLAGVRNQPSRNDARIDPRVQQPRKPCNRRVGIPAAKALAERGEHVVKKLLVALDDLFLTGLGGDFARDVHHAHFVRRGGQHRELQRVERVSAVPVGDGGKGMQRFLVQFDAHPPEPAFFVLERVLHRLLNVLVGQRIKLKHAAAGDDGARHRDHRVFRRRSDEADRALFERGKQRVALGLAPAVALVEQQVGRLAIELEPLLRFLDNGAEFLDPRGDGVELDKRAAGRVGHNRGKRGLARTRWAKKDGGLQPVGQNCAAQQLALADNVLLADELVQRARAHAIRKRRVLFYIALK</sequence>
<comment type="caution">
    <text evidence="2">The sequence shown here is derived from an EMBL/GenBank/DDBJ whole genome shotgun (WGS) entry which is preliminary data.</text>
</comment>
<feature type="region of interest" description="Disordered" evidence="1">
    <location>
        <begin position="1"/>
        <end position="42"/>
    </location>
</feature>
<accession>A0A644ZKD4</accession>
<dbReference type="EMBL" id="VSSQ01008957">
    <property type="protein sequence ID" value="MPM40321.1"/>
    <property type="molecule type" value="Genomic_DNA"/>
</dbReference>
<feature type="compositionally biased region" description="Basic and acidic residues" evidence="1">
    <location>
        <begin position="23"/>
        <end position="42"/>
    </location>
</feature>
<gene>
    <name evidence="2" type="ORF">SDC9_86961</name>
</gene>
<name>A0A644ZKD4_9ZZZZ</name>
<organism evidence="2">
    <name type="scientific">bioreactor metagenome</name>
    <dbReference type="NCBI Taxonomy" id="1076179"/>
    <lineage>
        <taxon>unclassified sequences</taxon>
        <taxon>metagenomes</taxon>
        <taxon>ecological metagenomes</taxon>
    </lineage>
</organism>
<evidence type="ECO:0000313" key="2">
    <source>
        <dbReference type="EMBL" id="MPM40321.1"/>
    </source>
</evidence>
<protein>
    <submittedName>
        <fullName evidence="2">Uncharacterized protein</fullName>
    </submittedName>
</protein>
<dbReference type="AlphaFoldDB" id="A0A644ZKD4"/>
<proteinExistence type="predicted"/>